<feature type="domain" description="Dynein axonemal assembly factor 11-like CS" evidence="10">
    <location>
        <begin position="223"/>
        <end position="342"/>
    </location>
</feature>
<evidence type="ECO:0000256" key="9">
    <source>
        <dbReference type="SAM" id="MobiDB-lite"/>
    </source>
</evidence>
<evidence type="ECO:0000256" key="1">
    <source>
        <dbReference type="ARBA" id="ARBA00004138"/>
    </source>
</evidence>
<evidence type="ECO:0000313" key="12">
    <source>
        <dbReference type="Proteomes" id="UP000320333"/>
    </source>
</evidence>
<dbReference type="PANTHER" id="PTHR18849">
    <property type="entry name" value="LEUCINE RICH REPEAT PROTEIN"/>
    <property type="match status" value="1"/>
</dbReference>
<protein>
    <recommendedName>
        <fullName evidence="10">Dynein axonemal assembly factor 11-like CS domain-containing protein</fullName>
    </recommendedName>
</protein>
<evidence type="ECO:0000256" key="2">
    <source>
        <dbReference type="ARBA" id="ARBA00004496"/>
    </source>
</evidence>
<accession>A0A507FFF2</accession>
<evidence type="ECO:0000256" key="5">
    <source>
        <dbReference type="ARBA" id="ARBA00022737"/>
    </source>
</evidence>
<evidence type="ECO:0000313" key="11">
    <source>
        <dbReference type="EMBL" id="TPX74310.1"/>
    </source>
</evidence>
<dbReference type="Pfam" id="PF23602">
    <property type="entry name" value="CS_DNAAF11_C"/>
    <property type="match status" value="1"/>
</dbReference>
<comment type="caution">
    <text evidence="11">The sequence shown here is derived from an EMBL/GenBank/DDBJ whole genome shotgun (WGS) entry which is preliminary data.</text>
</comment>
<evidence type="ECO:0000256" key="4">
    <source>
        <dbReference type="ARBA" id="ARBA00022614"/>
    </source>
</evidence>
<dbReference type="FunFam" id="3.80.10.10:FF:000052">
    <property type="entry name" value="Leucine rich repeat containing 6"/>
    <property type="match status" value="1"/>
</dbReference>
<organism evidence="11 12">
    <name type="scientific">Chytriomyces confervae</name>
    <dbReference type="NCBI Taxonomy" id="246404"/>
    <lineage>
        <taxon>Eukaryota</taxon>
        <taxon>Fungi</taxon>
        <taxon>Fungi incertae sedis</taxon>
        <taxon>Chytridiomycota</taxon>
        <taxon>Chytridiomycota incertae sedis</taxon>
        <taxon>Chytridiomycetes</taxon>
        <taxon>Chytridiales</taxon>
        <taxon>Chytriomycetaceae</taxon>
        <taxon>Chytriomyces</taxon>
    </lineage>
</organism>
<dbReference type="InterPro" id="IPR001611">
    <property type="entry name" value="Leu-rich_rpt"/>
</dbReference>
<dbReference type="STRING" id="246404.A0A507FFF2"/>
<dbReference type="SUPFAM" id="SSF52058">
    <property type="entry name" value="L domain-like"/>
    <property type="match status" value="1"/>
</dbReference>
<dbReference type="Proteomes" id="UP000320333">
    <property type="component" value="Unassembled WGS sequence"/>
</dbReference>
<proteinExistence type="inferred from homology"/>
<dbReference type="GO" id="GO:0005737">
    <property type="term" value="C:cytoplasm"/>
    <property type="evidence" value="ECO:0007669"/>
    <property type="project" value="UniProtKB-SubCell"/>
</dbReference>
<feature type="region of interest" description="Disordered" evidence="9">
    <location>
        <begin position="359"/>
        <end position="381"/>
    </location>
</feature>
<reference evidence="11 12" key="1">
    <citation type="journal article" date="2019" name="Sci. Rep.">
        <title>Comparative genomics of chytrid fungi reveal insights into the obligate biotrophic and pathogenic lifestyle of Synchytrium endobioticum.</title>
        <authorList>
            <person name="van de Vossenberg B.T.L.H."/>
            <person name="Warris S."/>
            <person name="Nguyen H.D.T."/>
            <person name="van Gent-Pelzer M.P.E."/>
            <person name="Joly D.L."/>
            <person name="van de Geest H.C."/>
            <person name="Bonants P.J.M."/>
            <person name="Smith D.S."/>
            <person name="Levesque C.A."/>
            <person name="van der Lee T.A.J."/>
        </authorList>
    </citation>
    <scope>NUCLEOTIDE SEQUENCE [LARGE SCALE GENOMIC DNA]</scope>
    <source>
        <strain evidence="11 12">CBS 675.73</strain>
    </source>
</reference>
<keyword evidence="6" id="KW-0969">Cilium</keyword>
<dbReference type="EMBL" id="QEAP01000132">
    <property type="protein sequence ID" value="TPX74310.1"/>
    <property type="molecule type" value="Genomic_DNA"/>
</dbReference>
<evidence type="ECO:0000259" key="10">
    <source>
        <dbReference type="Pfam" id="PF23602"/>
    </source>
</evidence>
<comment type="subcellular location">
    <subcellularLocation>
        <location evidence="1">Cell projection</location>
        <location evidence="1">Cilium</location>
    </subcellularLocation>
    <subcellularLocation>
        <location evidence="2">Cytoplasm</location>
    </subcellularLocation>
</comment>
<dbReference type="Pfam" id="PF14580">
    <property type="entry name" value="LRR_9"/>
    <property type="match status" value="1"/>
</dbReference>
<dbReference type="OrthoDB" id="10250990at2759"/>
<keyword evidence="4" id="KW-0433">Leucine-rich repeat</keyword>
<evidence type="ECO:0000256" key="8">
    <source>
        <dbReference type="ARBA" id="ARBA00049982"/>
    </source>
</evidence>
<evidence type="ECO:0000256" key="3">
    <source>
        <dbReference type="ARBA" id="ARBA00022490"/>
    </source>
</evidence>
<name>A0A507FFF2_9FUNG</name>
<keyword evidence="3" id="KW-0963">Cytoplasm</keyword>
<dbReference type="GO" id="GO:0005929">
    <property type="term" value="C:cilium"/>
    <property type="evidence" value="ECO:0007669"/>
    <property type="project" value="UniProtKB-SubCell"/>
</dbReference>
<keyword evidence="12" id="KW-1185">Reference proteome</keyword>
<dbReference type="PROSITE" id="PS51450">
    <property type="entry name" value="LRR"/>
    <property type="match status" value="2"/>
</dbReference>
<feature type="compositionally biased region" description="Basic and acidic residues" evidence="9">
    <location>
        <begin position="364"/>
        <end position="378"/>
    </location>
</feature>
<gene>
    <name evidence="11" type="ORF">CcCBS67573_g04410</name>
</gene>
<dbReference type="PANTHER" id="PTHR18849:SF0">
    <property type="entry name" value="CILIA- AND FLAGELLA-ASSOCIATED PROTEIN 410-RELATED"/>
    <property type="match status" value="1"/>
</dbReference>
<comment type="similarity">
    <text evidence="8">Belongs to the tilB family.</text>
</comment>
<dbReference type="InterPro" id="IPR032675">
    <property type="entry name" value="LRR_dom_sf"/>
</dbReference>
<dbReference type="InterPro" id="IPR056496">
    <property type="entry name" value="CS_DNAAF11_C"/>
</dbReference>
<feature type="compositionally biased region" description="Basic and acidic residues" evidence="9">
    <location>
        <begin position="232"/>
        <end position="241"/>
    </location>
</feature>
<keyword evidence="5" id="KW-0677">Repeat</keyword>
<feature type="region of interest" description="Disordered" evidence="9">
    <location>
        <begin position="232"/>
        <end position="256"/>
    </location>
</feature>
<evidence type="ECO:0000256" key="6">
    <source>
        <dbReference type="ARBA" id="ARBA00023069"/>
    </source>
</evidence>
<dbReference type="SMART" id="SM00365">
    <property type="entry name" value="LRR_SD22"/>
    <property type="match status" value="3"/>
</dbReference>
<evidence type="ECO:0000256" key="7">
    <source>
        <dbReference type="ARBA" id="ARBA00023273"/>
    </source>
</evidence>
<keyword evidence="7" id="KW-0966">Cell projection</keyword>
<dbReference type="GO" id="GO:0036158">
    <property type="term" value="P:outer dynein arm assembly"/>
    <property type="evidence" value="ECO:0007669"/>
    <property type="project" value="TreeGrafter"/>
</dbReference>
<sequence length="436" mass="49332">MAARAQKIITQDLLRRRAEHNDGELSTLREVTLHQFDIEKIENLDVFCRHLEILYLQNNQISKIENLHKLKELQYLNLALNNITKIENLERCESLAKLDLTVNFVSDPLDLESLKDNIMLRDLFLVGNPVTQVPGYREFAIVTLPQLKVLDGKDIEKSERILAQQAYASIRQRLIQEREERAKSASSSDITCPIIQDSTVEDIEKVKSEFKTKPVAFTPETRKQTAREIEAMNPARDDPSKPKPLPAANTTISYGPDGRVLQKNEGKWDFLISSNQNAMFLDVEVSKFLDSSFINVRVEARFIQIVIKNKVLTVSLDEDVVPEAVICERSTLSGNLVVSMLKASAPDGTDIEEVVRKHKSRHADKKEDAAEGKGDVARNRRKERLFGKNYADITNERDGSEDSKGLKIFDSKFALNMDENPSEAGFVDDPDVPPLC</sequence>
<dbReference type="Gene3D" id="3.80.10.10">
    <property type="entry name" value="Ribonuclease Inhibitor"/>
    <property type="match status" value="1"/>
</dbReference>
<dbReference type="AlphaFoldDB" id="A0A507FFF2"/>